<organism evidence="2 3">
    <name type="scientific">Agromyces tropicus</name>
    <dbReference type="NCBI Taxonomy" id="555371"/>
    <lineage>
        <taxon>Bacteria</taxon>
        <taxon>Bacillati</taxon>
        <taxon>Actinomycetota</taxon>
        <taxon>Actinomycetes</taxon>
        <taxon>Micrococcales</taxon>
        <taxon>Microbacteriaceae</taxon>
        <taxon>Agromyces</taxon>
    </lineage>
</organism>
<dbReference type="Pfam" id="PF13472">
    <property type="entry name" value="Lipase_GDSL_2"/>
    <property type="match status" value="1"/>
</dbReference>
<dbReference type="InterPro" id="IPR036514">
    <property type="entry name" value="SGNH_hydro_sf"/>
</dbReference>
<comment type="caution">
    <text evidence="2">The sequence shown here is derived from an EMBL/GenBank/DDBJ whole genome shotgun (WGS) entry which is preliminary data.</text>
</comment>
<feature type="domain" description="SGNH hydrolase-type esterase" evidence="1">
    <location>
        <begin position="71"/>
        <end position="236"/>
    </location>
</feature>
<dbReference type="RefSeq" id="WP_344377884.1">
    <property type="nucleotide sequence ID" value="NZ_BAAAPW010000007.1"/>
</dbReference>
<dbReference type="EMBL" id="BAAAPW010000007">
    <property type="protein sequence ID" value="GAA2044704.1"/>
    <property type="molecule type" value="Genomic_DNA"/>
</dbReference>
<evidence type="ECO:0000259" key="1">
    <source>
        <dbReference type="Pfam" id="PF13472"/>
    </source>
</evidence>
<dbReference type="SUPFAM" id="SSF52266">
    <property type="entry name" value="SGNH hydrolase"/>
    <property type="match status" value="1"/>
</dbReference>
<gene>
    <name evidence="2" type="ORF">GCM10009819_34700</name>
</gene>
<protein>
    <recommendedName>
        <fullName evidence="1">SGNH hydrolase-type esterase domain-containing protein</fullName>
    </recommendedName>
</protein>
<dbReference type="Gene3D" id="3.40.50.1110">
    <property type="entry name" value="SGNH hydrolase"/>
    <property type="match status" value="1"/>
</dbReference>
<dbReference type="InterPro" id="IPR051532">
    <property type="entry name" value="Ester_Hydrolysis_Enzymes"/>
</dbReference>
<dbReference type="InterPro" id="IPR013830">
    <property type="entry name" value="SGNH_hydro"/>
</dbReference>
<proteinExistence type="predicted"/>
<evidence type="ECO:0000313" key="3">
    <source>
        <dbReference type="Proteomes" id="UP001501196"/>
    </source>
</evidence>
<name>A0ABN2UX75_9MICO</name>
<dbReference type="Proteomes" id="UP001501196">
    <property type="component" value="Unassembled WGS sequence"/>
</dbReference>
<dbReference type="CDD" id="cd00229">
    <property type="entry name" value="SGNH_hydrolase"/>
    <property type="match status" value="1"/>
</dbReference>
<sequence>MSDPRPAVARLAAALTPIALLVAAVLGIRAVWRRFRARITANSLILNETLPVHSAWWRAHAKVRGELLYVALGDSAAQGIGASRPDHSYVGVLARLIRDATGRSVRVVNLSVSGATVSRAVEDQLPRLAKYRPDVMTVSIGANDIAKWDPVGFERDLRTILDAVPPHALVADLPFFYFPQHERKVAVANDILRRLVDERGLTLVRLHRGTRLGGFRRMFTHFANDWFHPNDHGYRIWADAFRPAVLASLAARFPTDPAVVAAEAAPPVAPSEASMTDAAAAPAAG</sequence>
<reference evidence="2 3" key="1">
    <citation type="journal article" date="2019" name="Int. J. Syst. Evol. Microbiol.">
        <title>The Global Catalogue of Microorganisms (GCM) 10K type strain sequencing project: providing services to taxonomists for standard genome sequencing and annotation.</title>
        <authorList>
            <consortium name="The Broad Institute Genomics Platform"/>
            <consortium name="The Broad Institute Genome Sequencing Center for Infectious Disease"/>
            <person name="Wu L."/>
            <person name="Ma J."/>
        </authorList>
    </citation>
    <scope>NUCLEOTIDE SEQUENCE [LARGE SCALE GENOMIC DNA]</scope>
    <source>
        <strain evidence="2 3">JCM 15672</strain>
    </source>
</reference>
<evidence type="ECO:0000313" key="2">
    <source>
        <dbReference type="EMBL" id="GAA2044704.1"/>
    </source>
</evidence>
<keyword evidence="3" id="KW-1185">Reference proteome</keyword>
<dbReference type="PANTHER" id="PTHR30383">
    <property type="entry name" value="THIOESTERASE 1/PROTEASE 1/LYSOPHOSPHOLIPASE L1"/>
    <property type="match status" value="1"/>
</dbReference>
<accession>A0ABN2UX75</accession>